<accession>A0A0C5WU25</accession>
<dbReference type="HOGENOM" id="CLU_2845990_0_0_6"/>
<evidence type="ECO:0000256" key="1">
    <source>
        <dbReference type="SAM" id="MobiDB-lite"/>
    </source>
</evidence>
<dbReference type="Proteomes" id="UP000032303">
    <property type="component" value="Chromosome 2"/>
</dbReference>
<dbReference type="EMBL" id="CP005974">
    <property type="protein sequence ID" value="AJR09907.1"/>
    <property type="molecule type" value="Genomic_DNA"/>
</dbReference>
<proteinExistence type="predicted"/>
<sequence>MPTRLGYCQNQTANSTSDSSTQAAIGTRRFFLVSQPQSQHPIFVPPLLENQADIIDCLASNVVQS</sequence>
<gene>
    <name evidence="2" type="ORF">H744_2c3265</name>
</gene>
<keyword evidence="3" id="KW-1185">Reference proteome</keyword>
<feature type="compositionally biased region" description="Polar residues" evidence="1">
    <location>
        <begin position="8"/>
        <end position="21"/>
    </location>
</feature>
<evidence type="ECO:0000313" key="3">
    <source>
        <dbReference type="Proteomes" id="UP000032303"/>
    </source>
</evidence>
<protein>
    <submittedName>
        <fullName evidence="2">Uncharacterized protein</fullName>
    </submittedName>
</protein>
<organism evidence="2 3">
    <name type="scientific">Photobacterium gaetbulicola Gung47</name>
    <dbReference type="NCBI Taxonomy" id="658445"/>
    <lineage>
        <taxon>Bacteria</taxon>
        <taxon>Pseudomonadati</taxon>
        <taxon>Pseudomonadota</taxon>
        <taxon>Gammaproteobacteria</taxon>
        <taxon>Vibrionales</taxon>
        <taxon>Vibrionaceae</taxon>
        <taxon>Photobacterium</taxon>
    </lineage>
</organism>
<reference evidence="2 3" key="1">
    <citation type="submission" date="2013-05" db="EMBL/GenBank/DDBJ databases">
        <title>Complete genome sequence of the lipase-producing bacterium Photobacterium gaetbulicola Gung47.</title>
        <authorList>
            <person name="Kim Y.-O."/>
        </authorList>
    </citation>
    <scope>NUCLEOTIDE SEQUENCE [LARGE SCALE GENOMIC DNA]</scope>
    <source>
        <strain evidence="2 3">Gung47</strain>
    </source>
</reference>
<name>A0A0C5WU25_9GAMM</name>
<dbReference type="STRING" id="658445.H744_2c3265"/>
<dbReference type="AlphaFoldDB" id="A0A0C5WU25"/>
<dbReference type="KEGG" id="pgb:H744_2c3265"/>
<dbReference type="PATRIC" id="fig|658445.3.peg.5341"/>
<evidence type="ECO:0000313" key="2">
    <source>
        <dbReference type="EMBL" id="AJR09907.1"/>
    </source>
</evidence>
<feature type="region of interest" description="Disordered" evidence="1">
    <location>
        <begin position="1"/>
        <end position="21"/>
    </location>
</feature>